<dbReference type="InterPro" id="IPR036890">
    <property type="entry name" value="HATPase_C_sf"/>
</dbReference>
<dbReference type="Gene3D" id="3.30.565.10">
    <property type="entry name" value="Histidine kinase-like ATPase, C-terminal domain"/>
    <property type="match status" value="1"/>
</dbReference>
<accession>A0A7X4YPR8</accession>
<feature type="transmembrane region" description="Helical" evidence="6">
    <location>
        <begin position="286"/>
        <end position="306"/>
    </location>
</feature>
<dbReference type="Gene3D" id="6.10.340.10">
    <property type="match status" value="1"/>
</dbReference>
<dbReference type="Pfam" id="PF00672">
    <property type="entry name" value="HAMP"/>
    <property type="match status" value="1"/>
</dbReference>
<name>A0A7X4YPR8_9BACL</name>
<keyword evidence="4" id="KW-0808">Transferase</keyword>
<dbReference type="PROSITE" id="PS50885">
    <property type="entry name" value="HAMP"/>
    <property type="match status" value="1"/>
</dbReference>
<feature type="domain" description="HAMP" evidence="7">
    <location>
        <begin position="307"/>
        <end position="359"/>
    </location>
</feature>
<dbReference type="PANTHER" id="PTHR34220">
    <property type="entry name" value="SENSOR HISTIDINE KINASE YPDA"/>
    <property type="match status" value="1"/>
</dbReference>
<evidence type="ECO:0000256" key="1">
    <source>
        <dbReference type="ARBA" id="ARBA00004651"/>
    </source>
</evidence>
<dbReference type="InterPro" id="IPR050640">
    <property type="entry name" value="Bact_2-comp_sensor_kinase"/>
</dbReference>
<keyword evidence="6" id="KW-0812">Transmembrane</keyword>
<keyword evidence="9" id="KW-1185">Reference proteome</keyword>
<keyword evidence="5 6" id="KW-0472">Membrane</keyword>
<keyword evidence="6" id="KW-1133">Transmembrane helix</keyword>
<reference evidence="8 9" key="1">
    <citation type="submission" date="2020-01" db="EMBL/GenBank/DDBJ databases">
        <title>Paenibacillus soybeanensis sp. nov. isolated from the nodules of soybean (Glycine max(L.) Merr).</title>
        <authorList>
            <person name="Wang H."/>
        </authorList>
    </citation>
    <scope>NUCLEOTIDE SEQUENCE [LARGE SCALE GENOMIC DNA]</scope>
    <source>
        <strain evidence="8 9">DSM 23054</strain>
    </source>
</reference>
<dbReference type="EMBL" id="JAAAMU010000006">
    <property type="protein sequence ID" value="NBC70301.1"/>
    <property type="molecule type" value="Genomic_DNA"/>
</dbReference>
<evidence type="ECO:0000256" key="6">
    <source>
        <dbReference type="SAM" id="Phobius"/>
    </source>
</evidence>
<protein>
    <submittedName>
        <fullName evidence="8">HAMP domain-containing protein</fullName>
    </submittedName>
</protein>
<dbReference type="SMART" id="SM00304">
    <property type="entry name" value="HAMP"/>
    <property type="match status" value="1"/>
</dbReference>
<dbReference type="CDD" id="cd06225">
    <property type="entry name" value="HAMP"/>
    <property type="match status" value="1"/>
</dbReference>
<comment type="subcellular location">
    <subcellularLocation>
        <location evidence="1">Cell membrane</location>
        <topology evidence="1">Multi-pass membrane protein</topology>
    </subcellularLocation>
</comment>
<dbReference type="InterPro" id="IPR010559">
    <property type="entry name" value="Sig_transdc_His_kin_internal"/>
</dbReference>
<evidence type="ECO:0000256" key="4">
    <source>
        <dbReference type="ARBA" id="ARBA00022679"/>
    </source>
</evidence>
<dbReference type="SUPFAM" id="SSF55874">
    <property type="entry name" value="ATPase domain of HSP90 chaperone/DNA topoisomerase II/histidine kinase"/>
    <property type="match status" value="1"/>
</dbReference>
<proteinExistence type="predicted"/>
<dbReference type="GO" id="GO:0005886">
    <property type="term" value="C:plasma membrane"/>
    <property type="evidence" value="ECO:0007669"/>
    <property type="project" value="UniProtKB-SubCell"/>
</dbReference>
<organism evidence="8 9">
    <name type="scientific">Paenibacillus sacheonensis</name>
    <dbReference type="NCBI Taxonomy" id="742054"/>
    <lineage>
        <taxon>Bacteria</taxon>
        <taxon>Bacillati</taxon>
        <taxon>Bacillota</taxon>
        <taxon>Bacilli</taxon>
        <taxon>Bacillales</taxon>
        <taxon>Paenibacillaceae</taxon>
        <taxon>Paenibacillus</taxon>
    </lineage>
</organism>
<gene>
    <name evidence="8" type="ORF">GT003_14975</name>
</gene>
<evidence type="ECO:0000256" key="2">
    <source>
        <dbReference type="ARBA" id="ARBA00022475"/>
    </source>
</evidence>
<dbReference type="Proteomes" id="UP000558113">
    <property type="component" value="Unassembled WGS sequence"/>
</dbReference>
<dbReference type="PANTHER" id="PTHR34220:SF7">
    <property type="entry name" value="SENSOR HISTIDINE KINASE YPDA"/>
    <property type="match status" value="1"/>
</dbReference>
<feature type="transmembrane region" description="Helical" evidence="6">
    <location>
        <begin position="12"/>
        <end position="33"/>
    </location>
</feature>
<evidence type="ECO:0000259" key="7">
    <source>
        <dbReference type="PROSITE" id="PS50885"/>
    </source>
</evidence>
<dbReference type="GO" id="GO:0000155">
    <property type="term" value="F:phosphorelay sensor kinase activity"/>
    <property type="evidence" value="ECO:0007669"/>
    <property type="project" value="InterPro"/>
</dbReference>
<evidence type="ECO:0000256" key="3">
    <source>
        <dbReference type="ARBA" id="ARBA00022553"/>
    </source>
</evidence>
<keyword evidence="3" id="KW-0597">Phosphoprotein</keyword>
<keyword evidence="2" id="KW-1003">Cell membrane</keyword>
<dbReference type="AlphaFoldDB" id="A0A7X4YPR8"/>
<dbReference type="RefSeq" id="WP_161699068.1">
    <property type="nucleotide sequence ID" value="NZ_JAAAMU010000006.1"/>
</dbReference>
<evidence type="ECO:0000313" key="8">
    <source>
        <dbReference type="EMBL" id="NBC70301.1"/>
    </source>
</evidence>
<dbReference type="SUPFAM" id="SSF158472">
    <property type="entry name" value="HAMP domain-like"/>
    <property type="match status" value="1"/>
</dbReference>
<evidence type="ECO:0000256" key="5">
    <source>
        <dbReference type="ARBA" id="ARBA00023136"/>
    </source>
</evidence>
<dbReference type="InterPro" id="IPR003660">
    <property type="entry name" value="HAMP_dom"/>
</dbReference>
<dbReference type="Pfam" id="PF06580">
    <property type="entry name" value="His_kinase"/>
    <property type="match status" value="1"/>
</dbReference>
<sequence>MHIWNRMTIFPKLVFTFLIVIIPLVTICLLINFRSERLVRQEITRSMQDKVSYYMHALEFDFGSLVKLQQQYVSDDDIMNLAYASIILSNEEYTQTIKNIQKKLLIMENMNAFVKDAFVNIPALDRKVSAYDYDPIAPGEAAAFNRIVDPSGSPFVFYEGSLWLIHPYPETPPVGKGFTLGLEISGPELKQSLAGFLLNGEGGAMLADDAFHWSETGGRIPVDTASIQDLIKQRVGEGKTSGYEVIPGKRTDYYAFYEKSAPLGLTLSIVVDERSFIGPIRQYTAWLWWIAIASVLIVLLFSHRLYRIIHTPLRRLVTAFRKVEIGDLSARLSDGSKDEFNYLFLQFNKMIGRLQELIDEVYVQKYQVKVAELKQLQSQINPHFLYNSFFILHRLAKLREHDKVIDFSKYLGDYFKYVTKNADFVRLEQEVSFCKSYVAIQSIRFETHIQVEIGEMPERLRELRVPKLFLQPLLENCYNHGLEDCVTGGMIRMRFADGGDCLVITVEDNGTEMTGEKLAAISAILAGPDRMSDSEGLRNVQQRLKLNYGENAGLTAKASELGGLLMTVTISAQKENDHAPTDYRGQ</sequence>
<comment type="caution">
    <text evidence="8">The sequence shown here is derived from an EMBL/GenBank/DDBJ whole genome shotgun (WGS) entry which is preliminary data.</text>
</comment>
<dbReference type="OrthoDB" id="2062925at2"/>
<evidence type="ECO:0000313" key="9">
    <source>
        <dbReference type="Proteomes" id="UP000558113"/>
    </source>
</evidence>